<dbReference type="Proteomes" id="UP000019118">
    <property type="component" value="Unassembled WGS sequence"/>
</dbReference>
<feature type="compositionally biased region" description="Basic and acidic residues" evidence="2">
    <location>
        <begin position="32"/>
        <end position="47"/>
    </location>
</feature>
<dbReference type="Pfam" id="PF12090">
    <property type="entry name" value="Spt20_SEP"/>
    <property type="match status" value="1"/>
</dbReference>
<protein>
    <recommendedName>
        <fullName evidence="3">Spt20-like SEP domain-containing protein</fullName>
    </recommendedName>
</protein>
<feature type="region of interest" description="Disordered" evidence="2">
    <location>
        <begin position="668"/>
        <end position="702"/>
    </location>
</feature>
<comment type="similarity">
    <text evidence="1">Belongs to the SPT20 family.</text>
</comment>
<dbReference type="GO" id="GO:0006357">
    <property type="term" value="P:regulation of transcription by RNA polymerase II"/>
    <property type="evidence" value="ECO:0007669"/>
    <property type="project" value="TreeGrafter"/>
</dbReference>
<dbReference type="PANTHER" id="PTHR13526">
    <property type="entry name" value="TRANSCRIPTION FACTOR SPT20 HOMOLOG"/>
    <property type="match status" value="1"/>
</dbReference>
<dbReference type="PANTHER" id="PTHR13526:SF8">
    <property type="entry name" value="TRANSCRIPTION FACTOR SPT20 HOMOLOG"/>
    <property type="match status" value="1"/>
</dbReference>
<dbReference type="GeneID" id="109532972"/>
<reference evidence="5" key="1">
    <citation type="journal article" date="2013" name="Genome Biol.">
        <title>Draft genome of the mountain pine beetle, Dendroctonus ponderosae Hopkins, a major forest pest.</title>
        <authorList>
            <person name="Keeling C.I."/>
            <person name="Yuen M.M."/>
            <person name="Liao N.Y."/>
            <person name="Docking T.R."/>
            <person name="Chan S.K."/>
            <person name="Taylor G.A."/>
            <person name="Palmquist D.L."/>
            <person name="Jackman S.D."/>
            <person name="Nguyen A."/>
            <person name="Li M."/>
            <person name="Henderson H."/>
            <person name="Janes J.K."/>
            <person name="Zhao Y."/>
            <person name="Pandoh P."/>
            <person name="Moore R."/>
            <person name="Sperling F.A."/>
            <person name="Huber D.P."/>
            <person name="Birol I."/>
            <person name="Jones S.J."/>
            <person name="Bohlmann J."/>
        </authorList>
    </citation>
    <scope>NUCLEOTIDE SEQUENCE</scope>
</reference>
<feature type="domain" description="Spt20-like SEP" evidence="3">
    <location>
        <begin position="91"/>
        <end position="238"/>
    </location>
</feature>
<evidence type="ECO:0000259" key="3">
    <source>
        <dbReference type="Pfam" id="PF12090"/>
    </source>
</evidence>
<feature type="region of interest" description="Disordered" evidence="2">
    <location>
        <begin position="21"/>
        <end position="47"/>
    </location>
</feature>
<dbReference type="CTD" id="39522"/>
<dbReference type="InterPro" id="IPR046468">
    <property type="entry name" value="Spt20-like_SEP"/>
</dbReference>
<dbReference type="GO" id="GO:0003712">
    <property type="term" value="F:transcription coregulator activity"/>
    <property type="evidence" value="ECO:0007669"/>
    <property type="project" value="InterPro"/>
</dbReference>
<evidence type="ECO:0000313" key="5">
    <source>
        <dbReference type="Proteomes" id="UP000019118"/>
    </source>
</evidence>
<feature type="compositionally biased region" description="Low complexity" evidence="2">
    <location>
        <begin position="679"/>
        <end position="690"/>
    </location>
</feature>
<keyword evidence="5" id="KW-1185">Reference proteome</keyword>
<name>A0AAR5NY36_DENPD</name>
<dbReference type="GO" id="GO:0000124">
    <property type="term" value="C:SAGA complex"/>
    <property type="evidence" value="ECO:0007669"/>
    <property type="project" value="InterPro"/>
</dbReference>
<evidence type="ECO:0000256" key="2">
    <source>
        <dbReference type="SAM" id="MobiDB-lite"/>
    </source>
</evidence>
<proteinExistence type="inferred from homology"/>
<dbReference type="AlphaFoldDB" id="A0AAR5NY36"/>
<reference evidence="4" key="2">
    <citation type="submission" date="2024-08" db="UniProtKB">
        <authorList>
            <consortium name="EnsemblMetazoa"/>
        </authorList>
    </citation>
    <scope>IDENTIFICATION</scope>
</reference>
<dbReference type="InterPro" id="IPR021950">
    <property type="entry name" value="Spt20"/>
</dbReference>
<organism evidence="4 5">
    <name type="scientific">Dendroctonus ponderosae</name>
    <name type="common">Mountain pine beetle</name>
    <dbReference type="NCBI Taxonomy" id="77166"/>
    <lineage>
        <taxon>Eukaryota</taxon>
        <taxon>Metazoa</taxon>
        <taxon>Ecdysozoa</taxon>
        <taxon>Arthropoda</taxon>
        <taxon>Hexapoda</taxon>
        <taxon>Insecta</taxon>
        <taxon>Pterygota</taxon>
        <taxon>Neoptera</taxon>
        <taxon>Endopterygota</taxon>
        <taxon>Coleoptera</taxon>
        <taxon>Polyphaga</taxon>
        <taxon>Cucujiformia</taxon>
        <taxon>Curculionidae</taxon>
        <taxon>Scolytinae</taxon>
        <taxon>Dendroctonus</taxon>
    </lineage>
</organism>
<sequence length="975" mass="107649">MEEACNEAERAVTRLKFLQAASSSSSSCTSSSREESQAPSDSESKHAHFDIFKELQKLRDEEESDSSCDEEDQEIQYRPLILDKLVKKEQLNTVILNLYAANKGYSLGFRMHDRKTMRFKEEIIETKLRSYEETAVLRHIHNEQIPPLLLEALEKYDFLFYNGCVILEVRNHCLTFPSGSCYVHHVLLRPTQQTVLADINTLTRDRPEFTAEDRDVLESQIVMAQTPDLCLDPDPDLEDRVTAINNRTRLWHAGPFVRMATKSVKVAVNRKRKCDEPIPGLQLLAFCRAKKARMSATKSNKAVQSEETNTVIPAPKFEELALAPPSKPIVMNKFKALDRPEVTSDCTLYRIEDHVLETDIPEEKPRLYHTTLSILYRPSNMDFFGEVYLDRDFNLGQRAGLISRFRLGTRAMAHRYVFQFTELFTDSGRKNNVRVQSKYHLHDPEEVILPPNASHLTRQRLSNLKEHIARLNRAIHALSSQKEINLNELASGIYSGDFEQSDLYASRSHTQKSIPMTREEQEINDLATKLELSAQPFDAAEKANRQAAAAAQQKQLAHPNMINLLHSSPVSNVNSNASAAVASAVHSAGLAQQRLLTRRATLNSVTADDTRVVSQNLVSLNNRSRLSAPQTFTLSSISNATRMNLGTLNSRQQNQTVTLTSMSNAGGSFSFTTVPAKHQQQNQQGQNQRNSGSYAHPEGSSESALGALLVGTPAADRPEIASPNHANSLLLEKFAPNPAGYGQSGKTPQGTTQQFVLQTSKANSVISSLSIPTAQSSSTVNVQSLNLSQLQSIPGLHNVQFQLPNFAQPISLAVNVGSQISGATAPQGIVMTMPGTQTQQRLAAQGSSGQPIQGMVMNAGNTSAGSSTLAHLVTSGPMKNRRITSGAQTLQLTANHSQLISQLQRTPRQANVMPNQAVISGRSLQRTATTHKMAPNPNKTQTELEAVQHYQQRLVSQNGLEGVFDKLRKSSGGGD</sequence>
<evidence type="ECO:0000313" key="4">
    <source>
        <dbReference type="EnsemblMetazoa" id="XP_019753695.1"/>
    </source>
</evidence>
<accession>A0AAR5NY36</accession>
<dbReference type="EnsemblMetazoa" id="XM_019898137.1">
    <property type="protein sequence ID" value="XP_019753696.1"/>
    <property type="gene ID" value="LOC109532972"/>
</dbReference>
<dbReference type="EnsemblMetazoa" id="XM_019898136.1">
    <property type="protein sequence ID" value="XP_019753695.1"/>
    <property type="gene ID" value="LOC109532972"/>
</dbReference>
<feature type="compositionally biased region" description="Low complexity" evidence="2">
    <location>
        <begin position="22"/>
        <end position="31"/>
    </location>
</feature>
<dbReference type="KEGG" id="dpa:109532972"/>
<evidence type="ECO:0000256" key="1">
    <source>
        <dbReference type="ARBA" id="ARBA00009112"/>
    </source>
</evidence>